<proteinExistence type="predicted"/>
<comment type="caution">
    <text evidence="2">Lacks conserved residue(s) required for the propagation of feature annotation.</text>
</comment>
<sequence>MSSWPHWFKVATDLCLHSMVPMALLTEFQYTIKILQASHPAALGRSALETFPELALAGEGRIVPDVCTRITRAGYLEDVYSTVSLSPIFTEYGKVAGLISINPESTSMTSVERTCHIITKILKNNADIPYAIFYVVEKQERGTDGSEEYMYINGQSNTPDNGGDNVIIRLPDDSLAVLCPVTSISNGKDVLTAVMICGIDKHRAFDKEYKEFLQLDRGKKNEGKKTCWPNWTGKRLTFSKTSVANYEGPLTLMLSPLEEAMELCPRNSPILDHLKLIRTNNRRLLNLINSLFQFAHIETSRLRAWFCETNIAKLTIELTASFESMAKTLGLDYKLFVPSDEELFRQIEKKRERQGVVLEVSDTGVGIPEEHLPNIFQCFYRVESQPSHGNEGTGIGLALVEELVEQHDGEIYVTSQVHVGTTFRIWIPAGFDHLPQQQVYFGSKKDVCEYGPEYENQIHSDTSLYLRKRIQKAHKEEEESNPKPDESDQIGSTHTDSGSLSFTSSPRLDGQSALRMDIEFNATRKYILVVDDNAGMRSYLSTLIQKQFDCVSAADGCGALKIVKNSQRLPDLILSDLMMPNMDGFELLKALRSNPATQTIPVILLSARTGEARLEKGADDYIVKPFNARELMARIHVTLKLSHVRRRLIAEQQHEVEIKQLLFAISNKIRSGFGIQETFDFDGLRDACSGTCIQNASKIKPVMSGFEATRAIRSLNPGLQTLPIVALTASAIAETREQCLEAGMNDYLTKPIKIKQLKEKLKEWLGDD</sequence>
<feature type="domain" description="Response regulatory" evidence="5">
    <location>
        <begin position="526"/>
        <end position="639"/>
    </location>
</feature>
<dbReference type="InterPro" id="IPR004358">
    <property type="entry name" value="Sig_transdc_His_kin-like_C"/>
</dbReference>
<organism evidence="6 7">
    <name type="scientific">Paraglomus occultum</name>
    <dbReference type="NCBI Taxonomy" id="144539"/>
    <lineage>
        <taxon>Eukaryota</taxon>
        <taxon>Fungi</taxon>
        <taxon>Fungi incertae sedis</taxon>
        <taxon>Mucoromycota</taxon>
        <taxon>Glomeromycotina</taxon>
        <taxon>Glomeromycetes</taxon>
        <taxon>Paraglomerales</taxon>
        <taxon>Paraglomeraceae</taxon>
        <taxon>Paraglomus</taxon>
    </lineage>
</organism>
<dbReference type="CDD" id="cd17546">
    <property type="entry name" value="REC_hyHK_CKI1_RcsC-like"/>
    <property type="match status" value="1"/>
</dbReference>
<dbReference type="Pfam" id="PF00072">
    <property type="entry name" value="Response_reg"/>
    <property type="match status" value="2"/>
</dbReference>
<dbReference type="InterPro" id="IPR001789">
    <property type="entry name" value="Sig_transdc_resp-reg_receiver"/>
</dbReference>
<dbReference type="CDD" id="cd00075">
    <property type="entry name" value="HATPase"/>
    <property type="match status" value="1"/>
</dbReference>
<evidence type="ECO:0000259" key="5">
    <source>
        <dbReference type="PROSITE" id="PS50110"/>
    </source>
</evidence>
<dbReference type="Pfam" id="PF02518">
    <property type="entry name" value="HATPase_c"/>
    <property type="match status" value="1"/>
</dbReference>
<evidence type="ECO:0000313" key="6">
    <source>
        <dbReference type="EMBL" id="CAG8588410.1"/>
    </source>
</evidence>
<dbReference type="InterPro" id="IPR003594">
    <property type="entry name" value="HATPase_dom"/>
</dbReference>
<dbReference type="InterPro" id="IPR011006">
    <property type="entry name" value="CheY-like_superfamily"/>
</dbReference>
<dbReference type="SUPFAM" id="SSF55874">
    <property type="entry name" value="ATPase domain of HSP90 chaperone/DNA topoisomerase II/histidine kinase"/>
    <property type="match status" value="1"/>
</dbReference>
<dbReference type="AlphaFoldDB" id="A0A9N9C5G6"/>
<dbReference type="InterPro" id="IPR036890">
    <property type="entry name" value="HATPase_C_sf"/>
</dbReference>
<feature type="modified residue" description="4-aspartylphosphate" evidence="2">
    <location>
        <position position="576"/>
    </location>
</feature>
<dbReference type="Gene3D" id="3.40.50.2300">
    <property type="match status" value="2"/>
</dbReference>
<dbReference type="SMART" id="SM00387">
    <property type="entry name" value="HATPase_c"/>
    <property type="match status" value="1"/>
</dbReference>
<evidence type="ECO:0000313" key="7">
    <source>
        <dbReference type="Proteomes" id="UP000789572"/>
    </source>
</evidence>
<protein>
    <submittedName>
        <fullName evidence="6">1863_t:CDS:1</fullName>
    </submittedName>
</protein>
<accession>A0A9N9C5G6</accession>
<dbReference type="PROSITE" id="PS50110">
    <property type="entry name" value="RESPONSE_REGULATORY"/>
    <property type="match status" value="2"/>
</dbReference>
<reference evidence="6" key="1">
    <citation type="submission" date="2021-06" db="EMBL/GenBank/DDBJ databases">
        <authorList>
            <person name="Kallberg Y."/>
            <person name="Tangrot J."/>
            <person name="Rosling A."/>
        </authorList>
    </citation>
    <scope>NUCLEOTIDE SEQUENCE</scope>
    <source>
        <strain evidence="6">IA702</strain>
    </source>
</reference>
<dbReference type="PRINTS" id="PR00344">
    <property type="entry name" value="BCTRLSENSOR"/>
</dbReference>
<dbReference type="OrthoDB" id="5378913at2759"/>
<gene>
    <name evidence="6" type="ORF">POCULU_LOCUS6846</name>
</gene>
<dbReference type="SUPFAM" id="SSF52172">
    <property type="entry name" value="CheY-like"/>
    <property type="match status" value="2"/>
</dbReference>
<evidence type="ECO:0000256" key="3">
    <source>
        <dbReference type="SAM" id="MobiDB-lite"/>
    </source>
</evidence>
<feature type="compositionally biased region" description="Basic and acidic residues" evidence="3">
    <location>
        <begin position="473"/>
        <end position="486"/>
    </location>
</feature>
<evidence type="ECO:0000256" key="2">
    <source>
        <dbReference type="PROSITE-ProRule" id="PRU00169"/>
    </source>
</evidence>
<feature type="domain" description="Histidine kinase" evidence="4">
    <location>
        <begin position="347"/>
        <end position="431"/>
    </location>
</feature>
<dbReference type="PROSITE" id="PS50109">
    <property type="entry name" value="HIS_KIN"/>
    <property type="match status" value="1"/>
</dbReference>
<dbReference type="GO" id="GO:0000155">
    <property type="term" value="F:phosphorelay sensor kinase activity"/>
    <property type="evidence" value="ECO:0007669"/>
    <property type="project" value="TreeGrafter"/>
</dbReference>
<keyword evidence="1 2" id="KW-0597">Phosphoprotein</keyword>
<comment type="caution">
    <text evidence="6">The sequence shown here is derived from an EMBL/GenBank/DDBJ whole genome shotgun (WGS) entry which is preliminary data.</text>
</comment>
<evidence type="ECO:0000259" key="4">
    <source>
        <dbReference type="PROSITE" id="PS50109"/>
    </source>
</evidence>
<dbReference type="SMART" id="SM00448">
    <property type="entry name" value="REC"/>
    <property type="match status" value="2"/>
</dbReference>
<dbReference type="Gene3D" id="3.30.565.10">
    <property type="entry name" value="Histidine kinase-like ATPase, C-terminal domain"/>
    <property type="match status" value="1"/>
</dbReference>
<feature type="compositionally biased region" description="Polar residues" evidence="3">
    <location>
        <begin position="489"/>
        <end position="506"/>
    </location>
</feature>
<name>A0A9N9C5G6_9GLOM</name>
<dbReference type="Proteomes" id="UP000789572">
    <property type="component" value="Unassembled WGS sequence"/>
</dbReference>
<keyword evidence="7" id="KW-1185">Reference proteome</keyword>
<evidence type="ECO:0000256" key="1">
    <source>
        <dbReference type="ARBA" id="ARBA00022553"/>
    </source>
</evidence>
<dbReference type="PANTHER" id="PTHR43547">
    <property type="entry name" value="TWO-COMPONENT HISTIDINE KINASE"/>
    <property type="match status" value="1"/>
</dbReference>
<dbReference type="PANTHER" id="PTHR43547:SF2">
    <property type="entry name" value="HYBRID SIGNAL TRANSDUCTION HISTIDINE KINASE C"/>
    <property type="match status" value="1"/>
</dbReference>
<feature type="region of interest" description="Disordered" evidence="3">
    <location>
        <begin position="471"/>
        <end position="508"/>
    </location>
</feature>
<dbReference type="InterPro" id="IPR005467">
    <property type="entry name" value="His_kinase_dom"/>
</dbReference>
<dbReference type="EMBL" id="CAJVPJ010001370">
    <property type="protein sequence ID" value="CAG8588410.1"/>
    <property type="molecule type" value="Genomic_DNA"/>
</dbReference>
<feature type="domain" description="Response regulatory" evidence="5">
    <location>
        <begin position="647"/>
        <end position="765"/>
    </location>
</feature>